<keyword evidence="2" id="KW-0479">Metal-binding</keyword>
<dbReference type="PANTHER" id="PTHR13278:SF0">
    <property type="entry name" value="ZINC FINGER PROTEIN 830"/>
    <property type="match status" value="1"/>
</dbReference>
<evidence type="ECO:0000256" key="3">
    <source>
        <dbReference type="ARBA" id="ARBA00022771"/>
    </source>
</evidence>
<dbReference type="PANTHER" id="PTHR13278">
    <property type="entry name" value="ZINC FINGER PROTEIN 830"/>
    <property type="match status" value="1"/>
</dbReference>
<evidence type="ECO:0000256" key="7">
    <source>
        <dbReference type="SAM" id="Coils"/>
    </source>
</evidence>
<proteinExistence type="predicted"/>
<dbReference type="GO" id="GO:0044773">
    <property type="term" value="P:mitotic DNA damage checkpoint signaling"/>
    <property type="evidence" value="ECO:0007669"/>
    <property type="project" value="TreeGrafter"/>
</dbReference>
<organism evidence="9 10">
    <name type="scientific">Lipomyces starkeyi NRRL Y-11557</name>
    <dbReference type="NCBI Taxonomy" id="675824"/>
    <lineage>
        <taxon>Eukaryota</taxon>
        <taxon>Fungi</taxon>
        <taxon>Dikarya</taxon>
        <taxon>Ascomycota</taxon>
        <taxon>Saccharomycotina</taxon>
        <taxon>Lipomycetes</taxon>
        <taxon>Lipomycetales</taxon>
        <taxon>Lipomycetaceae</taxon>
        <taxon>Lipomyces</taxon>
    </lineage>
</organism>
<evidence type="ECO:0000256" key="1">
    <source>
        <dbReference type="ARBA" id="ARBA00004123"/>
    </source>
</evidence>
<feature type="region of interest" description="Disordered" evidence="8">
    <location>
        <begin position="66"/>
        <end position="129"/>
    </location>
</feature>
<keyword evidence="5 7" id="KW-0175">Coiled coil</keyword>
<keyword evidence="6" id="KW-0539">Nucleus</keyword>
<dbReference type="InterPro" id="IPR040050">
    <property type="entry name" value="ZNF830-like"/>
</dbReference>
<dbReference type="GO" id="GO:0008270">
    <property type="term" value="F:zinc ion binding"/>
    <property type="evidence" value="ECO:0007669"/>
    <property type="project" value="UniProtKB-KW"/>
</dbReference>
<evidence type="ECO:0000313" key="10">
    <source>
        <dbReference type="Proteomes" id="UP000094385"/>
    </source>
</evidence>
<keyword evidence="3" id="KW-0863">Zinc-finger</keyword>
<keyword evidence="4" id="KW-0862">Zinc</keyword>
<dbReference type="GO" id="GO:0033260">
    <property type="term" value="P:nuclear DNA replication"/>
    <property type="evidence" value="ECO:0007669"/>
    <property type="project" value="TreeGrafter"/>
</dbReference>
<dbReference type="OrthoDB" id="77607at2759"/>
<accession>A0A1E3Q3B3</accession>
<feature type="coiled-coil region" evidence="7">
    <location>
        <begin position="171"/>
        <end position="208"/>
    </location>
</feature>
<reference evidence="9 10" key="1">
    <citation type="journal article" date="2016" name="Proc. Natl. Acad. Sci. U.S.A.">
        <title>Comparative genomics of biotechnologically important yeasts.</title>
        <authorList>
            <person name="Riley R."/>
            <person name="Haridas S."/>
            <person name="Wolfe K.H."/>
            <person name="Lopes M.R."/>
            <person name="Hittinger C.T."/>
            <person name="Goeker M."/>
            <person name="Salamov A.A."/>
            <person name="Wisecaver J.H."/>
            <person name="Long T.M."/>
            <person name="Calvey C.H."/>
            <person name="Aerts A.L."/>
            <person name="Barry K.W."/>
            <person name="Choi C."/>
            <person name="Clum A."/>
            <person name="Coughlan A.Y."/>
            <person name="Deshpande S."/>
            <person name="Douglass A.P."/>
            <person name="Hanson S.J."/>
            <person name="Klenk H.-P."/>
            <person name="LaButti K.M."/>
            <person name="Lapidus A."/>
            <person name="Lindquist E.A."/>
            <person name="Lipzen A.M."/>
            <person name="Meier-Kolthoff J.P."/>
            <person name="Ohm R.A."/>
            <person name="Otillar R.P."/>
            <person name="Pangilinan J.L."/>
            <person name="Peng Y."/>
            <person name="Rokas A."/>
            <person name="Rosa C.A."/>
            <person name="Scheuner C."/>
            <person name="Sibirny A.A."/>
            <person name="Slot J.C."/>
            <person name="Stielow J.B."/>
            <person name="Sun H."/>
            <person name="Kurtzman C.P."/>
            <person name="Blackwell M."/>
            <person name="Grigoriev I.V."/>
            <person name="Jeffries T.W."/>
        </authorList>
    </citation>
    <scope>NUCLEOTIDE SEQUENCE [LARGE SCALE GENOMIC DNA]</scope>
    <source>
        <strain evidence="9 10">NRRL Y-11557</strain>
    </source>
</reference>
<dbReference type="GO" id="GO:0005681">
    <property type="term" value="C:spliceosomal complex"/>
    <property type="evidence" value="ECO:0007669"/>
    <property type="project" value="InterPro"/>
</dbReference>
<gene>
    <name evidence="9" type="ORF">LIPSTDRAFT_72873</name>
</gene>
<keyword evidence="10" id="KW-1185">Reference proteome</keyword>
<evidence type="ECO:0000256" key="5">
    <source>
        <dbReference type="ARBA" id="ARBA00023054"/>
    </source>
</evidence>
<comment type="subcellular location">
    <subcellularLocation>
        <location evidence="1">Nucleus</location>
    </subcellularLocation>
</comment>
<evidence type="ECO:0000256" key="2">
    <source>
        <dbReference type="ARBA" id="ARBA00022723"/>
    </source>
</evidence>
<dbReference type="AlphaFoldDB" id="A0A1E3Q3B3"/>
<protein>
    <submittedName>
        <fullName evidence="9">Uncharacterized protein</fullName>
    </submittedName>
</protein>
<evidence type="ECO:0000256" key="4">
    <source>
        <dbReference type="ARBA" id="ARBA00022833"/>
    </source>
</evidence>
<evidence type="ECO:0000256" key="6">
    <source>
        <dbReference type="ARBA" id="ARBA00023242"/>
    </source>
</evidence>
<dbReference type="GO" id="GO:0003676">
    <property type="term" value="F:nucleic acid binding"/>
    <property type="evidence" value="ECO:0007669"/>
    <property type="project" value="InterPro"/>
</dbReference>
<feature type="region of interest" description="Disordered" evidence="8">
    <location>
        <begin position="218"/>
        <end position="274"/>
    </location>
</feature>
<evidence type="ECO:0000256" key="8">
    <source>
        <dbReference type="SAM" id="MobiDB-lite"/>
    </source>
</evidence>
<dbReference type="GO" id="GO:0033314">
    <property type="term" value="P:mitotic DNA replication checkpoint signaling"/>
    <property type="evidence" value="ECO:0007669"/>
    <property type="project" value="TreeGrafter"/>
</dbReference>
<dbReference type="EMBL" id="KV454296">
    <property type="protein sequence ID" value="ODQ72166.1"/>
    <property type="molecule type" value="Genomic_DNA"/>
</dbReference>
<dbReference type="SUPFAM" id="SSF57667">
    <property type="entry name" value="beta-beta-alpha zinc fingers"/>
    <property type="match status" value="1"/>
</dbReference>
<feature type="compositionally biased region" description="Acidic residues" evidence="8">
    <location>
        <begin position="232"/>
        <end position="265"/>
    </location>
</feature>
<sequence length="274" mass="31393">MTTSIRALFRQAEATKKVEHPFAKYVNDKLKCTVCDLSISNERQWEAHIGTPTHRDAVQKYKVAQQRKAKRQLDASAQAEAQGGHSKRLRREQSDSRSQLPSDFFDGPRQQSTDNPIEADRSKAETESDLDAEWAAFQKDIAKVQAGTVVEATAVITEQLTPTNHRGQGEDDEMEEIMDELQDQFEEQKTLESRVLKLKEMREKLRLKKIETSVLRENGKLIRSNPGLTNTEDGEEQEKETETETEDEDDDDDDDNDDDDDEFDEYGAWRKKGI</sequence>
<name>A0A1E3Q3B3_LIPST</name>
<dbReference type="Proteomes" id="UP000094385">
    <property type="component" value="Unassembled WGS sequence"/>
</dbReference>
<evidence type="ECO:0000313" key="9">
    <source>
        <dbReference type="EMBL" id="ODQ72166.1"/>
    </source>
</evidence>
<dbReference type="InterPro" id="IPR036236">
    <property type="entry name" value="Znf_C2H2_sf"/>
</dbReference>